<accession>A0AAF0ZDT9</accession>
<proteinExistence type="predicted"/>
<dbReference type="EMBL" id="CP138348">
    <property type="protein sequence ID" value="WPF87514.1"/>
    <property type="molecule type" value="Genomic_DNA"/>
</dbReference>
<gene>
    <name evidence="2" type="ORF">SAY89_11935</name>
</gene>
<dbReference type="InterPro" id="IPR027417">
    <property type="entry name" value="P-loop_NTPase"/>
</dbReference>
<evidence type="ECO:0000256" key="1">
    <source>
        <dbReference type="SAM" id="MobiDB-lite"/>
    </source>
</evidence>
<organism evidence="2">
    <name type="scientific">Cyanobacterium aponinum AL20115</name>
    <dbReference type="NCBI Taxonomy" id="3090662"/>
    <lineage>
        <taxon>Bacteria</taxon>
        <taxon>Bacillati</taxon>
        <taxon>Cyanobacteriota</taxon>
        <taxon>Cyanophyceae</taxon>
        <taxon>Oscillatoriophycideae</taxon>
        <taxon>Chroococcales</taxon>
        <taxon>Geminocystaceae</taxon>
        <taxon>Cyanobacterium</taxon>
    </lineage>
</organism>
<name>A0AAF0ZDT9_9CHRO</name>
<evidence type="ECO:0008006" key="3">
    <source>
        <dbReference type="Google" id="ProtNLM"/>
    </source>
</evidence>
<dbReference type="RefSeq" id="WP_320001051.1">
    <property type="nucleotide sequence ID" value="NZ_CP138348.1"/>
</dbReference>
<dbReference type="AlphaFoldDB" id="A0AAF0ZDT9"/>
<protein>
    <recommendedName>
        <fullName evidence="3">Zona occludens toxin N-terminal domain-containing protein</fullName>
    </recommendedName>
</protein>
<dbReference type="Gene3D" id="3.40.50.300">
    <property type="entry name" value="P-loop containing nucleotide triphosphate hydrolases"/>
    <property type="match status" value="1"/>
</dbReference>
<evidence type="ECO:0000313" key="2">
    <source>
        <dbReference type="EMBL" id="WPF87514.1"/>
    </source>
</evidence>
<sequence>MGIIEIVNPERLETLMIPESVICLDEAGVFLNARDFSKTSKKLLADLAQSRKDGCDLVWAAQFDGQVDRQFRQLTQFWWHCRGFTVYNRRMRRPELVWKERHYFMADDYDMWVNNPKVRADWIKTRFAYASQTVSGFLSRADKQLFNCFDSFSRLDLQGHSAKVQISTTQQCILPKTYYSNCSQVLAEEDYLRKLRMAYGEWGEQLRVEEYYMQWVRDTRWGFSLLVSLAVMYWLHKGQGLYITARQEGLDQWLRSTQYLMTHHTVQVYCWGSKRKNGDSPSRTRAYTHSRDNSLTGIKHPRTQSESGHQEPKKPFIPPSFKSKIEEVQDEAIYNETGGLADEMRYIQNGRVNRDEDLYSTAENLANILSMPTTDDRN</sequence>
<feature type="region of interest" description="Disordered" evidence="1">
    <location>
        <begin position="275"/>
        <end position="320"/>
    </location>
</feature>
<reference evidence="2" key="1">
    <citation type="submission" date="2023-11" db="EMBL/GenBank/DDBJ databases">
        <title>Genome sequence of Cyanobacterium aponinum BCRC AL20115.</title>
        <authorList>
            <person name="Chang H.-Y."/>
            <person name="Lin K.-M."/>
            <person name="Hsueh H.-T."/>
            <person name="Chu H.-A."/>
            <person name="Kuo C.-H."/>
        </authorList>
    </citation>
    <scope>NUCLEOTIDE SEQUENCE</scope>
    <source>
        <strain evidence="2">AL20115</strain>
    </source>
</reference>